<dbReference type="InterPro" id="IPR011249">
    <property type="entry name" value="Metalloenz_LuxS/M16"/>
</dbReference>
<dbReference type="Proteomes" id="UP000249377">
    <property type="component" value="Unassembled WGS sequence"/>
</dbReference>
<dbReference type="InterPro" id="IPR007863">
    <property type="entry name" value="Peptidase_M16_C"/>
</dbReference>
<dbReference type="SUPFAM" id="SSF63411">
    <property type="entry name" value="LuxS/MPP-like metallohydrolase"/>
    <property type="match status" value="2"/>
</dbReference>
<gene>
    <name evidence="2" type="ORF">DPQ25_08995</name>
</gene>
<dbReference type="Gene3D" id="3.30.830.10">
    <property type="entry name" value="Metalloenzyme, LuxS/M16 peptidase-like"/>
    <property type="match status" value="2"/>
</dbReference>
<keyword evidence="3" id="KW-1185">Reference proteome</keyword>
<protein>
    <submittedName>
        <fullName evidence="2">Insulinase family protein</fullName>
    </submittedName>
</protein>
<sequence length="395" mass="43521">MLPVQKDQVAANGLLAFLLTRASREYPDFTKLAQRLAELYGASLNADVSKLGDVQVLSISATGLSDRLTLNGEKISEALANLLCSVLFNPLLENGQFPRESFLQEQRQTLEMLDAEYNDKRIYAKQRCEELMCAEEPYGVGRCGTKEQIAALSREDLLPAWKRLVETARIEVMAMGDCNTTRIYELFCQAVAGLARGEVRHCTTENVAAARTVKNEVESMDVAQSKLVMGFRTGIAIPDSRLSAAKLMCTIFGGTPHSKLFLNVREKLSLCYYCSSQLNSMKGIMLVQSGVETKNIERAKEEILAQLQQMKDGDFSEDDIIAAKKSLCNSYKTLADSLGGLESWYLSQTFASTVRSPEESAAEINAVTKEEIVEAARLVSLDTVYSLIGKEGSAQ</sequence>
<accession>A0A328UDH9</accession>
<evidence type="ECO:0000313" key="3">
    <source>
        <dbReference type="Proteomes" id="UP000249377"/>
    </source>
</evidence>
<name>A0A328UDH9_9FIRM</name>
<proteinExistence type="predicted"/>
<dbReference type="NCBIfam" id="NF047422">
    <property type="entry name" value="YfmF_fam"/>
    <property type="match status" value="1"/>
</dbReference>
<dbReference type="Pfam" id="PF05193">
    <property type="entry name" value="Peptidase_M16_C"/>
    <property type="match status" value="1"/>
</dbReference>
<comment type="caution">
    <text evidence="2">The sequence shown here is derived from an EMBL/GenBank/DDBJ whole genome shotgun (WGS) entry which is preliminary data.</text>
</comment>
<dbReference type="GO" id="GO:0046872">
    <property type="term" value="F:metal ion binding"/>
    <property type="evidence" value="ECO:0007669"/>
    <property type="project" value="InterPro"/>
</dbReference>
<dbReference type="EMBL" id="QLYR01000005">
    <property type="protein sequence ID" value="RAQ28545.1"/>
    <property type="molecule type" value="Genomic_DNA"/>
</dbReference>
<feature type="domain" description="Peptidase M16 C-terminal" evidence="1">
    <location>
        <begin position="152"/>
        <end position="327"/>
    </location>
</feature>
<reference evidence="2 3" key="1">
    <citation type="submission" date="2018-06" db="EMBL/GenBank/DDBJ databases">
        <title>Noncontiguous genome sequence of Ruminococcaceae bacterium ASD2818.</title>
        <authorList>
            <person name="Chaplin A.V."/>
            <person name="Sokolova S.R."/>
            <person name="Kochetkova T.O."/>
            <person name="Goltsov A.Y."/>
            <person name="Trofimov D.Y."/>
            <person name="Efimov B.A."/>
        </authorList>
    </citation>
    <scope>NUCLEOTIDE SEQUENCE [LARGE SCALE GENOMIC DNA]</scope>
    <source>
        <strain evidence="2 3">ASD2818</strain>
    </source>
</reference>
<dbReference type="PANTHER" id="PTHR11851">
    <property type="entry name" value="METALLOPROTEASE"/>
    <property type="match status" value="1"/>
</dbReference>
<organism evidence="2 3">
    <name type="scientific">Hydrogeniiclostridium mannosilyticum</name>
    <dbReference type="NCBI Taxonomy" id="2764322"/>
    <lineage>
        <taxon>Bacteria</taxon>
        <taxon>Bacillati</taxon>
        <taxon>Bacillota</taxon>
        <taxon>Clostridia</taxon>
        <taxon>Eubacteriales</taxon>
        <taxon>Acutalibacteraceae</taxon>
        <taxon>Hydrogeniiclostridium</taxon>
    </lineage>
</organism>
<dbReference type="InterPro" id="IPR050361">
    <property type="entry name" value="MPP/UQCRC_Complex"/>
</dbReference>
<evidence type="ECO:0000313" key="2">
    <source>
        <dbReference type="EMBL" id="RAQ28545.1"/>
    </source>
</evidence>
<dbReference type="AlphaFoldDB" id="A0A328UDH9"/>
<evidence type="ECO:0000259" key="1">
    <source>
        <dbReference type="Pfam" id="PF05193"/>
    </source>
</evidence>
<dbReference type="PANTHER" id="PTHR11851:SF186">
    <property type="entry name" value="INACTIVE METALLOPROTEASE YMFF-RELATED"/>
    <property type="match status" value="1"/>
</dbReference>